<evidence type="ECO:0000256" key="6">
    <source>
        <dbReference type="ARBA" id="ARBA00022884"/>
    </source>
</evidence>
<dbReference type="SMART" id="SM00360">
    <property type="entry name" value="RRM"/>
    <property type="match status" value="4"/>
</dbReference>
<dbReference type="Gene3D" id="3.30.70.330">
    <property type="match status" value="4"/>
</dbReference>
<sequence length="599" mass="64324">MAQPAATRQPDQAGAPRPAAAGAGGQAPKHSLYVGDLDRGVDEGLLYNIFSKVGPVASIRVCRDSVTRRSLGYAYVNYIPSLDPHAAEKALELLAYTAVKGRPMRIMWANRDASVRKSGVGNVFVKGLNMDIDSRTLHDTFEVFGAITSAKVARAEDGTPLGYGYVQYEKPESAEAAVEKANGMLLEGKQLYVAHYTNKEQRGGLKGFTNLYVKNLPAKFDSDDKLVELFKEFGDITSAWLAKAGQPDSDIRGFGFVNFTDASSAGRALENMNNREMEGATLYVAPAQKKAERKKLLEERYERRRREQQESTQGRNLYIKHLDPSVDDEGLKKLFAKFGTITSAKVMTDDGGKSRCFGFVCFSTVEEASRALAEMNEQLVNGQHLYVALAQPKAQRQAELERARLARLGLNMGLGMGMNAAPFPPVLPGGMMAQQMWPPNTMASPMVQGGRGAGRGMNGRGIPGGRGGPPGRGARATYPAARGGARGGVGGRLVGRGGAKSFRPQGMGRPGPTDAGMGAPAGPSTSALAAAPPEQQKIMLGERLYPLVHRLQPDKAAKITGMLLEMDNQEVLYLIDNAEALGSKVDEAVSVLKEHHVSG</sequence>
<evidence type="ECO:0000256" key="4">
    <source>
        <dbReference type="ARBA" id="ARBA00022490"/>
    </source>
</evidence>
<evidence type="ECO:0000256" key="9">
    <source>
        <dbReference type="PROSITE-ProRule" id="PRU00176"/>
    </source>
</evidence>
<evidence type="ECO:0000313" key="14">
    <source>
        <dbReference type="EMBL" id="CAD7696187.1"/>
    </source>
</evidence>
<dbReference type="EMBL" id="CAJHUC010000443">
    <property type="protein sequence ID" value="CAD7696187.1"/>
    <property type="molecule type" value="Genomic_DNA"/>
</dbReference>
<feature type="domain" description="PABC" evidence="13">
    <location>
        <begin position="520"/>
        <end position="597"/>
    </location>
</feature>
<dbReference type="InterPro" id="IPR052462">
    <property type="entry name" value="SLIRP/GR-RBP-like"/>
</dbReference>
<comment type="caution">
    <text evidence="14">The sequence shown here is derived from an EMBL/GenBank/DDBJ whole genome shotgun (WGS) entry which is preliminary data.</text>
</comment>
<feature type="region of interest" description="Disordered" evidence="11">
    <location>
        <begin position="1"/>
        <end position="27"/>
    </location>
</feature>
<dbReference type="NCBIfam" id="TIGR01628">
    <property type="entry name" value="PABP-1234"/>
    <property type="match status" value="1"/>
</dbReference>
<evidence type="ECO:0000313" key="15">
    <source>
        <dbReference type="Proteomes" id="UP000708148"/>
    </source>
</evidence>
<accession>A0A8S1IN98</accession>
<keyword evidence="15" id="KW-1185">Reference proteome</keyword>
<dbReference type="GO" id="GO:0005737">
    <property type="term" value="C:cytoplasm"/>
    <property type="evidence" value="ECO:0007669"/>
    <property type="project" value="UniProtKB-SubCell"/>
</dbReference>
<dbReference type="Proteomes" id="UP000708148">
    <property type="component" value="Unassembled WGS sequence"/>
</dbReference>
<protein>
    <recommendedName>
        <fullName evidence="10">Polyadenylate-binding protein</fullName>
        <shortName evidence="10">PABP</shortName>
    </recommendedName>
</protein>
<dbReference type="FunFam" id="3.30.70.330:FF:000651">
    <property type="entry name" value="Poly(A) binding protein cytoplasmic 1 like"/>
    <property type="match status" value="2"/>
</dbReference>
<evidence type="ECO:0000259" key="13">
    <source>
        <dbReference type="PROSITE" id="PS51309"/>
    </source>
</evidence>
<organism evidence="14 15">
    <name type="scientific">Ostreobium quekettii</name>
    <dbReference type="NCBI Taxonomy" id="121088"/>
    <lineage>
        <taxon>Eukaryota</taxon>
        <taxon>Viridiplantae</taxon>
        <taxon>Chlorophyta</taxon>
        <taxon>core chlorophytes</taxon>
        <taxon>Ulvophyceae</taxon>
        <taxon>TCBD clade</taxon>
        <taxon>Bryopsidales</taxon>
        <taxon>Ostreobineae</taxon>
        <taxon>Ostreobiaceae</taxon>
        <taxon>Ostreobium</taxon>
    </lineage>
</organism>
<dbReference type="InterPro" id="IPR012677">
    <property type="entry name" value="Nucleotide-bd_a/b_plait_sf"/>
</dbReference>
<evidence type="ECO:0000256" key="3">
    <source>
        <dbReference type="ARBA" id="ARBA00008557"/>
    </source>
</evidence>
<comment type="function">
    <text evidence="8">Binds the poly(A) tail of mRNA. Appears to be an important mediator of the multiple roles of the poly(A) tail in mRNA biogenesis, stability and translation.</text>
</comment>
<gene>
    <name evidence="14" type="ORF">OSTQU699_LOCUS1548</name>
</gene>
<dbReference type="InterPro" id="IPR000504">
    <property type="entry name" value="RRM_dom"/>
</dbReference>
<comment type="similarity">
    <text evidence="3 10">Belongs to the polyadenylate-binding protein type-1 family.</text>
</comment>
<feature type="compositionally biased region" description="Low complexity" evidence="11">
    <location>
        <begin position="472"/>
        <end position="483"/>
    </location>
</feature>
<dbReference type="GO" id="GO:0005634">
    <property type="term" value="C:nucleus"/>
    <property type="evidence" value="ECO:0007669"/>
    <property type="project" value="UniProtKB-SubCell"/>
</dbReference>
<dbReference type="Gene3D" id="1.10.1900.10">
    <property type="entry name" value="c-terminal domain of poly(a) binding protein"/>
    <property type="match status" value="1"/>
</dbReference>
<dbReference type="AlphaFoldDB" id="A0A8S1IN98"/>
<evidence type="ECO:0000256" key="2">
    <source>
        <dbReference type="ARBA" id="ARBA00004496"/>
    </source>
</evidence>
<dbReference type="PROSITE" id="PS50102">
    <property type="entry name" value="RRM"/>
    <property type="match status" value="4"/>
</dbReference>
<evidence type="ECO:0000256" key="8">
    <source>
        <dbReference type="ARBA" id="ARBA00054110"/>
    </source>
</evidence>
<feature type="domain" description="RRM" evidence="12">
    <location>
        <begin position="315"/>
        <end position="392"/>
    </location>
</feature>
<evidence type="ECO:0000256" key="11">
    <source>
        <dbReference type="SAM" id="MobiDB-lite"/>
    </source>
</evidence>
<comment type="subcellular location">
    <subcellularLocation>
        <location evidence="2 10">Cytoplasm</location>
    </subcellularLocation>
    <subcellularLocation>
        <location evidence="1">Nucleus</location>
    </subcellularLocation>
</comment>
<dbReference type="CDD" id="cd12381">
    <property type="entry name" value="RRM4_I_PABPs"/>
    <property type="match status" value="1"/>
</dbReference>
<dbReference type="InterPro" id="IPR002004">
    <property type="entry name" value="PABP_HYD_C"/>
</dbReference>
<feature type="region of interest" description="Disordered" evidence="11">
    <location>
        <begin position="451"/>
        <end position="529"/>
    </location>
</feature>
<feature type="domain" description="RRM" evidence="12">
    <location>
        <begin position="209"/>
        <end position="289"/>
    </location>
</feature>
<evidence type="ECO:0000256" key="10">
    <source>
        <dbReference type="RuleBase" id="RU362004"/>
    </source>
</evidence>
<dbReference type="Pfam" id="PF00076">
    <property type="entry name" value="RRM_1"/>
    <property type="match status" value="4"/>
</dbReference>
<feature type="domain" description="RRM" evidence="12">
    <location>
        <begin position="121"/>
        <end position="198"/>
    </location>
</feature>
<dbReference type="SMART" id="SM00517">
    <property type="entry name" value="PolyA"/>
    <property type="match status" value="1"/>
</dbReference>
<feature type="domain" description="RRM" evidence="12">
    <location>
        <begin position="30"/>
        <end position="111"/>
    </location>
</feature>
<dbReference type="PANTHER" id="PTHR48027">
    <property type="entry name" value="HETEROGENEOUS NUCLEAR RIBONUCLEOPROTEIN 87F-RELATED"/>
    <property type="match status" value="1"/>
</dbReference>
<reference evidence="14" key="1">
    <citation type="submission" date="2020-12" db="EMBL/GenBank/DDBJ databases">
        <authorList>
            <person name="Iha C."/>
        </authorList>
    </citation>
    <scope>NUCLEOTIDE SEQUENCE</scope>
</reference>
<feature type="compositionally biased region" description="Gly residues" evidence="11">
    <location>
        <begin position="484"/>
        <end position="498"/>
    </location>
</feature>
<dbReference type="SUPFAM" id="SSF54928">
    <property type="entry name" value="RNA-binding domain, RBD"/>
    <property type="match status" value="3"/>
</dbReference>
<keyword evidence="4 10" id="KW-0963">Cytoplasm</keyword>
<evidence type="ECO:0000256" key="1">
    <source>
        <dbReference type="ARBA" id="ARBA00004123"/>
    </source>
</evidence>
<feature type="compositionally biased region" description="Gly residues" evidence="11">
    <location>
        <begin position="451"/>
        <end position="471"/>
    </location>
</feature>
<keyword evidence="7" id="KW-0539">Nucleus</keyword>
<dbReference type="GO" id="GO:0003723">
    <property type="term" value="F:RNA binding"/>
    <property type="evidence" value="ECO:0007669"/>
    <property type="project" value="UniProtKB-UniRule"/>
</dbReference>
<name>A0A8S1IN98_9CHLO</name>
<dbReference type="FunFam" id="1.10.1900.10:FF:000004">
    <property type="entry name" value="Polyadenylate-binding protein"/>
    <property type="match status" value="1"/>
</dbReference>
<dbReference type="SUPFAM" id="SSF63570">
    <property type="entry name" value="PABC (PABP) domain"/>
    <property type="match status" value="1"/>
</dbReference>
<dbReference type="InterPro" id="IPR035979">
    <property type="entry name" value="RBD_domain_sf"/>
</dbReference>
<keyword evidence="5" id="KW-0677">Repeat</keyword>
<evidence type="ECO:0000256" key="7">
    <source>
        <dbReference type="ARBA" id="ARBA00023242"/>
    </source>
</evidence>
<keyword evidence="6 9" id="KW-0694">RNA-binding</keyword>
<dbReference type="PROSITE" id="PS51309">
    <property type="entry name" value="PABC"/>
    <property type="match status" value="1"/>
</dbReference>
<dbReference type="InterPro" id="IPR006515">
    <property type="entry name" value="PABP_1234"/>
</dbReference>
<dbReference type="InterPro" id="IPR036053">
    <property type="entry name" value="PABP-dom"/>
</dbReference>
<dbReference type="OrthoDB" id="19742at2759"/>
<evidence type="ECO:0000256" key="5">
    <source>
        <dbReference type="ARBA" id="ARBA00022737"/>
    </source>
</evidence>
<feature type="compositionally biased region" description="Low complexity" evidence="11">
    <location>
        <begin position="9"/>
        <end position="21"/>
    </location>
</feature>
<evidence type="ECO:0000259" key="12">
    <source>
        <dbReference type="PROSITE" id="PS50102"/>
    </source>
</evidence>
<proteinExistence type="inferred from homology"/>
<dbReference type="Pfam" id="PF00658">
    <property type="entry name" value="MLLE"/>
    <property type="match status" value="1"/>
</dbReference>